<sequence>MRIFGFILLSGAVFSSVLGGWVNLEKRATAGDGNSISGAEKPLLKPLSNAVLLSAGLRPRAPKFLQRAVAKRRPSPVEMAPRQIVTTTPIAGSGMIIVNGAGGVPIGFVGPVSSDSVYTLTTDPTQALKVLIFNLFSTSGFIDLIAENDGPSAYVGITTPFSGDFTTGSAQYGYMSPVSESYLPNIVNPRAEAGESTIWAIDPITLALTASWHDPNTQTSDPLTVFYDSGNLMFTGDFMTYEMTYNNEIVEEVTLTFAPI</sequence>
<dbReference type="Proteomes" id="UP000076798">
    <property type="component" value="Unassembled WGS sequence"/>
</dbReference>
<keyword evidence="1" id="KW-0732">Signal</keyword>
<evidence type="ECO:0000313" key="2">
    <source>
        <dbReference type="EMBL" id="KZT32963.1"/>
    </source>
</evidence>
<feature type="signal peptide" evidence="1">
    <location>
        <begin position="1"/>
        <end position="19"/>
    </location>
</feature>
<dbReference type="EMBL" id="KV428279">
    <property type="protein sequence ID" value="KZT32963.1"/>
    <property type="molecule type" value="Genomic_DNA"/>
</dbReference>
<accession>A0A165Y7L0</accession>
<dbReference type="OrthoDB" id="4584900at2759"/>
<keyword evidence="3" id="KW-1185">Reference proteome</keyword>
<proteinExistence type="predicted"/>
<evidence type="ECO:0000313" key="3">
    <source>
        <dbReference type="Proteomes" id="UP000076798"/>
    </source>
</evidence>
<reference evidence="2 3" key="1">
    <citation type="journal article" date="2016" name="Mol. Biol. Evol.">
        <title>Comparative Genomics of Early-Diverging Mushroom-Forming Fungi Provides Insights into the Origins of Lignocellulose Decay Capabilities.</title>
        <authorList>
            <person name="Nagy L.G."/>
            <person name="Riley R."/>
            <person name="Tritt A."/>
            <person name="Adam C."/>
            <person name="Daum C."/>
            <person name="Floudas D."/>
            <person name="Sun H."/>
            <person name="Yadav J.S."/>
            <person name="Pangilinan J."/>
            <person name="Larsson K.H."/>
            <person name="Matsuura K."/>
            <person name="Barry K."/>
            <person name="Labutti K."/>
            <person name="Kuo R."/>
            <person name="Ohm R.A."/>
            <person name="Bhattacharya S.S."/>
            <person name="Shirouzu T."/>
            <person name="Yoshinaga Y."/>
            <person name="Martin F.M."/>
            <person name="Grigoriev I.V."/>
            <person name="Hibbett D.S."/>
        </authorList>
    </citation>
    <scope>NUCLEOTIDE SEQUENCE [LARGE SCALE GENOMIC DNA]</scope>
    <source>
        <strain evidence="2 3">HHB10207 ss-3</strain>
    </source>
</reference>
<evidence type="ECO:0000256" key="1">
    <source>
        <dbReference type="SAM" id="SignalP"/>
    </source>
</evidence>
<protein>
    <submittedName>
        <fullName evidence="2">Uncharacterized protein</fullName>
    </submittedName>
</protein>
<organism evidence="2 3">
    <name type="scientific">Sistotremastrum suecicum HHB10207 ss-3</name>
    <dbReference type="NCBI Taxonomy" id="1314776"/>
    <lineage>
        <taxon>Eukaryota</taxon>
        <taxon>Fungi</taxon>
        <taxon>Dikarya</taxon>
        <taxon>Basidiomycota</taxon>
        <taxon>Agaricomycotina</taxon>
        <taxon>Agaricomycetes</taxon>
        <taxon>Sistotremastrales</taxon>
        <taxon>Sistotremastraceae</taxon>
        <taxon>Sistotremastrum</taxon>
    </lineage>
</organism>
<name>A0A165Y7L0_9AGAM</name>
<gene>
    <name evidence="2" type="ORF">SISSUDRAFT_1066529</name>
</gene>
<dbReference type="STRING" id="1314776.A0A165Y7L0"/>
<dbReference type="AlphaFoldDB" id="A0A165Y7L0"/>
<feature type="chain" id="PRO_5007869380" evidence="1">
    <location>
        <begin position="20"/>
        <end position="260"/>
    </location>
</feature>